<dbReference type="Gene3D" id="3.50.50.60">
    <property type="entry name" value="FAD/NAD(P)-binding domain"/>
    <property type="match status" value="1"/>
</dbReference>
<dbReference type="Gene3D" id="3.90.660.10">
    <property type="match status" value="1"/>
</dbReference>
<comment type="similarity">
    <text evidence="2">Belongs to the tryptophan 2-monooxygenase family.</text>
</comment>
<dbReference type="InterPro" id="IPR050281">
    <property type="entry name" value="Flavin_monoamine_oxidase"/>
</dbReference>
<dbReference type="SUPFAM" id="SSF54373">
    <property type="entry name" value="FAD-linked reductases, C-terminal domain"/>
    <property type="match status" value="1"/>
</dbReference>
<dbReference type="EMBL" id="BSOG01000001">
    <property type="protein sequence ID" value="GLR11615.1"/>
    <property type="molecule type" value="Genomic_DNA"/>
</dbReference>
<dbReference type="Proteomes" id="UP001156706">
    <property type="component" value="Unassembled WGS sequence"/>
</dbReference>
<dbReference type="InterPro" id="IPR002937">
    <property type="entry name" value="Amino_oxidase"/>
</dbReference>
<reference evidence="9" key="1">
    <citation type="journal article" date="2019" name="Int. J. Syst. Evol. Microbiol.">
        <title>The Global Catalogue of Microorganisms (GCM) 10K type strain sequencing project: providing services to taxonomists for standard genome sequencing and annotation.</title>
        <authorList>
            <consortium name="The Broad Institute Genomics Platform"/>
            <consortium name="The Broad Institute Genome Sequencing Center for Infectious Disease"/>
            <person name="Wu L."/>
            <person name="Ma J."/>
        </authorList>
    </citation>
    <scope>NUCLEOTIDE SEQUENCE [LARGE SCALE GENOMIC DNA]</scope>
    <source>
        <strain evidence="9">NBRC 110044</strain>
    </source>
</reference>
<evidence type="ECO:0000256" key="3">
    <source>
        <dbReference type="ARBA" id="ARBA00012535"/>
    </source>
</evidence>
<dbReference type="InterPro" id="IPR036188">
    <property type="entry name" value="FAD/NAD-bd_sf"/>
</dbReference>
<evidence type="ECO:0000256" key="5">
    <source>
        <dbReference type="ARBA" id="ARBA00023070"/>
    </source>
</evidence>
<comment type="pathway">
    <text evidence="1">Plant hormone metabolism; auxin biosynthesis.</text>
</comment>
<sequence>MIVIGAGIAGLAAARALRQAGLVVTVLEARQRIGGRVWTDVNDGVPMDVGAGWIHGPDGGNPITALARQAGAATYMTNDDSVMVFDAQGVDVTDRQFSEGSKRVAALRRAVESAMDDDAVSDTSLAAAIRAADDTALADPYVRYELTSNLEFDTGGWLEALSARNHFNDDKYPGKDVLFPGGYAAIPKLLAAGIDIKLGSVVSAIRHTDSYVTVESGGVSYTADYAVVTLPLGVLKQKSVVFSPDLSAGKQASMGRIGIGRINKVFLLFDKAFWPIKTQYFGFHSPLRGRYAYFVNYRTFSDINCLVTFGFGEQGEAVEAMTEAQLIADVSPALKTMFGAAALAPRRAIATRWNSDPFARGAYTFAGVGATERDHLSLAAPEGKRLLFAGEHTHEIYRATVHGAYLSGLREAKRILAAASA</sequence>
<proteinExistence type="inferred from homology"/>
<comment type="caution">
    <text evidence="8">The sequence shown here is derived from an EMBL/GenBank/DDBJ whole genome shotgun (WGS) entry which is preliminary data.</text>
</comment>
<evidence type="ECO:0000256" key="1">
    <source>
        <dbReference type="ARBA" id="ARBA00004814"/>
    </source>
</evidence>
<keyword evidence="9" id="KW-1185">Reference proteome</keyword>
<dbReference type="PANTHER" id="PTHR10742:SF410">
    <property type="entry name" value="LYSINE-SPECIFIC HISTONE DEMETHYLASE 2"/>
    <property type="match status" value="1"/>
</dbReference>
<evidence type="ECO:0000313" key="8">
    <source>
        <dbReference type="EMBL" id="GLR11615.1"/>
    </source>
</evidence>
<evidence type="ECO:0000256" key="4">
    <source>
        <dbReference type="ARBA" id="ARBA00017871"/>
    </source>
</evidence>
<feature type="domain" description="Amine oxidase" evidence="7">
    <location>
        <begin position="8"/>
        <end position="416"/>
    </location>
</feature>
<evidence type="ECO:0000256" key="6">
    <source>
        <dbReference type="ARBA" id="ARBA00047321"/>
    </source>
</evidence>
<dbReference type="Pfam" id="PF01593">
    <property type="entry name" value="Amino_oxidase"/>
    <property type="match status" value="1"/>
</dbReference>
<evidence type="ECO:0000259" key="7">
    <source>
        <dbReference type="Pfam" id="PF01593"/>
    </source>
</evidence>
<dbReference type="PANTHER" id="PTHR10742">
    <property type="entry name" value="FLAVIN MONOAMINE OXIDASE"/>
    <property type="match status" value="1"/>
</dbReference>
<protein>
    <recommendedName>
        <fullName evidence="4">Tryptophan 2-monooxygenase</fullName>
        <ecNumber evidence="3">1.13.12.3</ecNumber>
    </recommendedName>
</protein>
<dbReference type="EC" id="1.13.12.3" evidence="3"/>
<evidence type="ECO:0000256" key="2">
    <source>
        <dbReference type="ARBA" id="ARBA00005833"/>
    </source>
</evidence>
<dbReference type="SUPFAM" id="SSF51905">
    <property type="entry name" value="FAD/NAD(P)-binding domain"/>
    <property type="match status" value="1"/>
</dbReference>
<name>A0ABQ5Y9J3_9NEIS</name>
<organism evidence="8 9">
    <name type="scientific">Chitinimonas prasina</name>
    <dbReference type="NCBI Taxonomy" id="1434937"/>
    <lineage>
        <taxon>Bacteria</taxon>
        <taxon>Pseudomonadati</taxon>
        <taxon>Pseudomonadota</taxon>
        <taxon>Betaproteobacteria</taxon>
        <taxon>Neisseriales</taxon>
        <taxon>Chitinibacteraceae</taxon>
        <taxon>Chitinimonas</taxon>
    </lineage>
</organism>
<gene>
    <name evidence="8" type="ORF">GCM10007907_04050</name>
</gene>
<evidence type="ECO:0000313" key="9">
    <source>
        <dbReference type="Proteomes" id="UP001156706"/>
    </source>
</evidence>
<keyword evidence="5" id="KW-0073">Auxin biosynthesis</keyword>
<accession>A0ABQ5Y9J3</accession>
<comment type="catalytic activity">
    <reaction evidence="6">
        <text>L-tryptophan + O2 = indole-3-acetamide + CO2 + H2O</text>
        <dbReference type="Rhea" id="RHEA:16165"/>
        <dbReference type="ChEBI" id="CHEBI:15377"/>
        <dbReference type="ChEBI" id="CHEBI:15379"/>
        <dbReference type="ChEBI" id="CHEBI:16031"/>
        <dbReference type="ChEBI" id="CHEBI:16526"/>
        <dbReference type="ChEBI" id="CHEBI:57912"/>
        <dbReference type="EC" id="1.13.12.3"/>
    </reaction>
</comment>